<evidence type="ECO:0000313" key="3">
    <source>
        <dbReference type="Proteomes" id="UP001596203"/>
    </source>
</evidence>
<dbReference type="Pfam" id="PF05108">
    <property type="entry name" value="T7SS_ESX1_EccB"/>
    <property type="match status" value="1"/>
</dbReference>
<protein>
    <submittedName>
        <fullName evidence="2">Type VII secretion protein EccB</fullName>
    </submittedName>
</protein>
<keyword evidence="1" id="KW-1133">Transmembrane helix</keyword>
<name>A0ABW1KMH7_9ACTN</name>
<evidence type="ECO:0000256" key="1">
    <source>
        <dbReference type="SAM" id="Phobius"/>
    </source>
</evidence>
<keyword evidence="1" id="KW-0472">Membrane</keyword>
<comment type="caution">
    <text evidence="2">The sequence shown here is derived from an EMBL/GenBank/DDBJ whole genome shotgun (WGS) entry which is preliminary data.</text>
</comment>
<accession>A0ABW1KMH7</accession>
<proteinExistence type="predicted"/>
<organism evidence="2 3">
    <name type="scientific">Plantactinospora solaniradicis</name>
    <dbReference type="NCBI Taxonomy" id="1723736"/>
    <lineage>
        <taxon>Bacteria</taxon>
        <taxon>Bacillati</taxon>
        <taxon>Actinomycetota</taxon>
        <taxon>Actinomycetes</taxon>
        <taxon>Micromonosporales</taxon>
        <taxon>Micromonosporaceae</taxon>
        <taxon>Plantactinospora</taxon>
    </lineage>
</organism>
<feature type="transmembrane region" description="Helical" evidence="1">
    <location>
        <begin position="40"/>
        <end position="61"/>
    </location>
</feature>
<dbReference type="PANTHER" id="PTHR40765">
    <property type="entry name" value="ESX-2 SECRETION SYSTEM ATPASE ECCB2"/>
    <property type="match status" value="1"/>
</dbReference>
<dbReference type="NCBIfam" id="TIGR03919">
    <property type="entry name" value="T7SS_EccB"/>
    <property type="match status" value="1"/>
</dbReference>
<dbReference type="EMBL" id="JBHSPR010000056">
    <property type="protein sequence ID" value="MFC6022179.1"/>
    <property type="molecule type" value="Genomic_DNA"/>
</dbReference>
<dbReference type="Proteomes" id="UP001596203">
    <property type="component" value="Unassembled WGS sequence"/>
</dbReference>
<dbReference type="PANTHER" id="PTHR40765:SF2">
    <property type="entry name" value="ESX-2 SECRETION SYSTEM ATPASE ECCB2"/>
    <property type="match status" value="1"/>
</dbReference>
<dbReference type="InterPro" id="IPR044857">
    <property type="entry name" value="T7SS_EccB_R1"/>
</dbReference>
<evidence type="ECO:0000313" key="2">
    <source>
        <dbReference type="EMBL" id="MFC6022179.1"/>
    </source>
</evidence>
<sequence>MASRRDQLHAYQFLVERVISGLVTRESDPEQPPFRRPIHAAYGSIAVAVIALAVVGVYGVIVPGGNKSWRGGDAVVVEKETGTRYVYLDGRLHPVANYASALLALDRHAGTRVVSRNSLVGVARGPRIGIPDAPDALPAPKRLLGGEWTFCSRPSQDRTGAAVSESVLMVGQRPSGGDPLAERALLVGVAGTGERHLVLRGHRHEIGKADGVAVEVALRAGPAIAVSPAVLDVLPAGRPIGPIAVRNVGKPSRAVPGRIDIRAGQVLVATGSGGVQRYLAEIDRLRPITELQYDIQLASRGTAAAYPKGKPAAVAISLLEAAGARQAPAVPVATGDPPVLRPEFAAVGTTTTMCLLFAPRGAVPTVLLDPEMPAADPFRDTPANTDRGTRLADRVLVPGGGAAVVESRPSPEAPAGTLLLVTDLGIAYPVAEPRVLEVLGYPKVRPVGMPAGVVSRLPIGTTLSHDGALRRSP</sequence>
<dbReference type="Gene3D" id="3.30.2390.20">
    <property type="entry name" value="Type VII secretion system EccB, repeat 1 domain"/>
    <property type="match status" value="1"/>
</dbReference>
<dbReference type="RefSeq" id="WP_377431447.1">
    <property type="nucleotide sequence ID" value="NZ_JBHSPR010000056.1"/>
</dbReference>
<gene>
    <name evidence="2" type="primary">eccB</name>
    <name evidence="2" type="ORF">ACFP2T_39235</name>
</gene>
<reference evidence="3" key="1">
    <citation type="journal article" date="2019" name="Int. J. Syst. Evol. Microbiol.">
        <title>The Global Catalogue of Microorganisms (GCM) 10K type strain sequencing project: providing services to taxonomists for standard genome sequencing and annotation.</title>
        <authorList>
            <consortium name="The Broad Institute Genomics Platform"/>
            <consortium name="The Broad Institute Genome Sequencing Center for Infectious Disease"/>
            <person name="Wu L."/>
            <person name="Ma J."/>
        </authorList>
    </citation>
    <scope>NUCLEOTIDE SEQUENCE [LARGE SCALE GENOMIC DNA]</scope>
    <source>
        <strain evidence="3">ZS-35-S2</strain>
    </source>
</reference>
<keyword evidence="1" id="KW-0812">Transmembrane</keyword>
<keyword evidence="3" id="KW-1185">Reference proteome</keyword>
<dbReference type="InterPro" id="IPR007795">
    <property type="entry name" value="T7SS_EccB"/>
</dbReference>